<keyword evidence="2" id="KW-1185">Reference proteome</keyword>
<dbReference type="SUPFAM" id="SSF52047">
    <property type="entry name" value="RNI-like"/>
    <property type="match status" value="1"/>
</dbReference>
<name>A0A8H5LHD4_9AGAR</name>
<evidence type="ECO:0000313" key="2">
    <source>
        <dbReference type="Proteomes" id="UP000559256"/>
    </source>
</evidence>
<dbReference type="Gene3D" id="3.80.10.10">
    <property type="entry name" value="Ribonuclease Inhibitor"/>
    <property type="match status" value="1"/>
</dbReference>
<dbReference type="EMBL" id="JAACJM010000051">
    <property type="protein sequence ID" value="KAF5357501.1"/>
    <property type="molecule type" value="Genomic_DNA"/>
</dbReference>
<reference evidence="1 2" key="1">
    <citation type="journal article" date="2020" name="ISME J.">
        <title>Uncovering the hidden diversity of litter-decomposition mechanisms in mushroom-forming fungi.</title>
        <authorList>
            <person name="Floudas D."/>
            <person name="Bentzer J."/>
            <person name="Ahren D."/>
            <person name="Johansson T."/>
            <person name="Persson P."/>
            <person name="Tunlid A."/>
        </authorList>
    </citation>
    <scope>NUCLEOTIDE SEQUENCE [LARGE SCALE GENOMIC DNA]</scope>
    <source>
        <strain evidence="1 2">CBS 291.85</strain>
    </source>
</reference>
<dbReference type="InterPro" id="IPR032675">
    <property type="entry name" value="LRR_dom_sf"/>
</dbReference>
<comment type="caution">
    <text evidence="1">The sequence shown here is derived from an EMBL/GenBank/DDBJ whole genome shotgun (WGS) entry which is preliminary data.</text>
</comment>
<dbReference type="AlphaFoldDB" id="A0A8H5LHD4"/>
<evidence type="ECO:0000313" key="1">
    <source>
        <dbReference type="EMBL" id="KAF5357501.1"/>
    </source>
</evidence>
<gene>
    <name evidence="1" type="ORF">D9758_012533</name>
</gene>
<organism evidence="1 2">
    <name type="scientific">Tetrapyrgos nigripes</name>
    <dbReference type="NCBI Taxonomy" id="182062"/>
    <lineage>
        <taxon>Eukaryota</taxon>
        <taxon>Fungi</taxon>
        <taxon>Dikarya</taxon>
        <taxon>Basidiomycota</taxon>
        <taxon>Agaricomycotina</taxon>
        <taxon>Agaricomycetes</taxon>
        <taxon>Agaricomycetidae</taxon>
        <taxon>Agaricales</taxon>
        <taxon>Marasmiineae</taxon>
        <taxon>Marasmiaceae</taxon>
        <taxon>Tetrapyrgos</taxon>
    </lineage>
</organism>
<sequence>MFSLTPVPFRSLQFLNISCDFDRETASAPDIPQQFKGLFSSADALRQVKLSGMTNPQILGIPWSQLDRLFLEGLRSWRNTFAILRRLARAVRVDLLFIGEGEYEKDGDEEEDDDGTSIVWPHVRTLNVECFSHGGTARLLGLLNAPNMQTLMLSNTADPFADSSSFILFFLRTPLPLQQLTMSVQNIDSGFSNVLRQIPSLLQLHLEEIRSITDDFLHSLVYDSQNQSSVLLPDLTTLNLDWWWYGDFLPLNLDLMSEVIQSRSGGIFTDGQVSNRIGPIQKARIHLGSFEGSKKEVALRAEKFARFEDSLVSFCSQHHLDVDLDLARLLRVRMAD</sequence>
<accession>A0A8H5LHD4</accession>
<dbReference type="Proteomes" id="UP000559256">
    <property type="component" value="Unassembled WGS sequence"/>
</dbReference>
<proteinExistence type="predicted"/>
<protein>
    <submittedName>
        <fullName evidence="1">Uncharacterized protein</fullName>
    </submittedName>
</protein>